<dbReference type="InterPro" id="IPR050445">
    <property type="entry name" value="Bact_polysacc_biosynth/exp"/>
</dbReference>
<keyword evidence="9" id="KW-0972">Capsule biogenesis/degradation</keyword>
<comment type="similarity">
    <text evidence="2">Belongs to the CpsD/CapB family.</text>
</comment>
<dbReference type="Proteomes" id="UP000562464">
    <property type="component" value="Unassembled WGS sequence"/>
</dbReference>
<proteinExistence type="inferred from homology"/>
<dbReference type="CDD" id="cd05387">
    <property type="entry name" value="BY-kinase"/>
    <property type="match status" value="1"/>
</dbReference>
<dbReference type="InterPro" id="IPR005702">
    <property type="entry name" value="Wzc-like_C"/>
</dbReference>
<dbReference type="AlphaFoldDB" id="A0A841C8D1"/>
<evidence type="ECO:0000256" key="11">
    <source>
        <dbReference type="ARBA" id="ARBA00023169"/>
    </source>
</evidence>
<evidence type="ECO:0000256" key="8">
    <source>
        <dbReference type="ARBA" id="ARBA00022840"/>
    </source>
</evidence>
<evidence type="ECO:0000259" key="14">
    <source>
        <dbReference type="Pfam" id="PF13614"/>
    </source>
</evidence>
<dbReference type="GO" id="GO:0042802">
    <property type="term" value="F:identical protein binding"/>
    <property type="evidence" value="ECO:0007669"/>
    <property type="project" value="UniProtKB-ARBA"/>
</dbReference>
<feature type="domain" description="AAA" evidence="14">
    <location>
        <begin position="45"/>
        <end position="205"/>
    </location>
</feature>
<dbReference type="GO" id="GO:0005886">
    <property type="term" value="C:plasma membrane"/>
    <property type="evidence" value="ECO:0007669"/>
    <property type="project" value="TreeGrafter"/>
</dbReference>
<evidence type="ECO:0000256" key="1">
    <source>
        <dbReference type="ARBA" id="ARBA00005132"/>
    </source>
</evidence>
<keyword evidence="7" id="KW-0418">Kinase</keyword>
<dbReference type="EC" id="2.7.10.2" evidence="3"/>
<evidence type="ECO:0000256" key="5">
    <source>
        <dbReference type="ARBA" id="ARBA00022679"/>
    </source>
</evidence>
<dbReference type="UniPathway" id="UPA00934"/>
<dbReference type="PANTHER" id="PTHR32309:SF13">
    <property type="entry name" value="FERRIC ENTEROBACTIN TRANSPORT PROTEIN FEPE"/>
    <property type="match status" value="1"/>
</dbReference>
<dbReference type="GO" id="GO:0004715">
    <property type="term" value="F:non-membrane spanning protein tyrosine kinase activity"/>
    <property type="evidence" value="ECO:0007669"/>
    <property type="project" value="UniProtKB-EC"/>
</dbReference>
<keyword evidence="10" id="KW-0829">Tyrosine-protein kinase</keyword>
<evidence type="ECO:0000256" key="4">
    <source>
        <dbReference type="ARBA" id="ARBA00019200"/>
    </source>
</evidence>
<comment type="caution">
    <text evidence="15">The sequence shown here is derived from an EMBL/GenBank/DDBJ whole genome shotgun (WGS) entry which is preliminary data.</text>
</comment>
<dbReference type="RefSeq" id="WP_183539627.1">
    <property type="nucleotide sequence ID" value="NZ_JACHHV010000012.1"/>
</dbReference>
<keyword evidence="5" id="KW-0808">Transferase</keyword>
<gene>
    <name evidence="15" type="ORF">HNQ37_000878</name>
</gene>
<comment type="function">
    <text evidence="12">Involved in the regulation of capsular polysaccharide biosynthesis. Autophosphorylation of CpsD attenuates its activity and reduces the level of encapsulation. May be part of a complex that directs the coordinated polymerization and export to the cell surface of the capsular polysaccharide.</text>
</comment>
<organism evidence="15 16">
    <name type="scientific">Lactovum miscens</name>
    <dbReference type="NCBI Taxonomy" id="190387"/>
    <lineage>
        <taxon>Bacteria</taxon>
        <taxon>Bacillati</taxon>
        <taxon>Bacillota</taxon>
        <taxon>Bacilli</taxon>
        <taxon>Lactobacillales</taxon>
        <taxon>Streptococcaceae</taxon>
        <taxon>Lactovum</taxon>
    </lineage>
</organism>
<dbReference type="SUPFAM" id="SSF52540">
    <property type="entry name" value="P-loop containing nucleoside triphosphate hydrolases"/>
    <property type="match status" value="1"/>
</dbReference>
<evidence type="ECO:0000256" key="3">
    <source>
        <dbReference type="ARBA" id="ARBA00011903"/>
    </source>
</evidence>
<dbReference type="PANTHER" id="PTHR32309">
    <property type="entry name" value="TYROSINE-PROTEIN KINASE"/>
    <property type="match status" value="1"/>
</dbReference>
<keyword evidence="6" id="KW-0547">Nucleotide-binding</keyword>
<evidence type="ECO:0000256" key="9">
    <source>
        <dbReference type="ARBA" id="ARBA00022903"/>
    </source>
</evidence>
<evidence type="ECO:0000313" key="16">
    <source>
        <dbReference type="Proteomes" id="UP000562464"/>
    </source>
</evidence>
<dbReference type="Pfam" id="PF13614">
    <property type="entry name" value="AAA_31"/>
    <property type="match status" value="1"/>
</dbReference>
<keyword evidence="8" id="KW-0067">ATP-binding</keyword>
<dbReference type="InterPro" id="IPR025669">
    <property type="entry name" value="AAA_dom"/>
</dbReference>
<comment type="catalytic activity">
    <reaction evidence="13">
        <text>L-tyrosyl-[protein] + ATP = O-phospho-L-tyrosyl-[protein] + ADP + H(+)</text>
        <dbReference type="Rhea" id="RHEA:10596"/>
        <dbReference type="Rhea" id="RHEA-COMP:10136"/>
        <dbReference type="Rhea" id="RHEA-COMP:20101"/>
        <dbReference type="ChEBI" id="CHEBI:15378"/>
        <dbReference type="ChEBI" id="CHEBI:30616"/>
        <dbReference type="ChEBI" id="CHEBI:46858"/>
        <dbReference type="ChEBI" id="CHEBI:61978"/>
        <dbReference type="ChEBI" id="CHEBI:456216"/>
        <dbReference type="EC" id="2.7.10.2"/>
    </reaction>
</comment>
<dbReference type="NCBIfam" id="TIGR01007">
    <property type="entry name" value="eps_fam"/>
    <property type="match status" value="1"/>
</dbReference>
<keyword evidence="16" id="KW-1185">Reference proteome</keyword>
<accession>A0A841C8D1</accession>
<evidence type="ECO:0000256" key="6">
    <source>
        <dbReference type="ARBA" id="ARBA00022741"/>
    </source>
</evidence>
<evidence type="ECO:0000256" key="7">
    <source>
        <dbReference type="ARBA" id="ARBA00022777"/>
    </source>
</evidence>
<protein>
    <recommendedName>
        <fullName evidence="4">Tyrosine-protein kinase CpsD</fullName>
        <ecNumber evidence="3">2.7.10.2</ecNumber>
    </recommendedName>
</protein>
<dbReference type="GO" id="GO:0005524">
    <property type="term" value="F:ATP binding"/>
    <property type="evidence" value="ECO:0007669"/>
    <property type="project" value="UniProtKB-KW"/>
</dbReference>
<dbReference type="Gene3D" id="3.40.50.300">
    <property type="entry name" value="P-loop containing nucleotide triphosphate hydrolases"/>
    <property type="match status" value="1"/>
</dbReference>
<keyword evidence="11" id="KW-0270">Exopolysaccharide synthesis</keyword>
<dbReference type="GO" id="GO:0045227">
    <property type="term" value="P:capsule polysaccharide biosynthetic process"/>
    <property type="evidence" value="ECO:0007669"/>
    <property type="project" value="UniProtKB-UniPathway"/>
</dbReference>
<evidence type="ECO:0000256" key="2">
    <source>
        <dbReference type="ARBA" id="ARBA00007316"/>
    </source>
</evidence>
<sequence length="231" mass="25571">MAKRSKQINTNRELITSVNPKSPISEQYRTIRTNIEFMMSDRNLKAIMITSPEAEVGKSTTISNLAVTFAQQGKKVLLIDADLRKPSAYITFHVENRVGLTNVLTRQVDINSALQGTRINENLTILTSGPIPPNPSELLGSEAFRLLIENVSRSFDVVLVDAPPILAVTDAQILSRITDGVMLVARANQTKKEELVKAKKLLDQVQANVLGVVLHGVDSKENAYYYYYGAE</sequence>
<dbReference type="EMBL" id="JACHHV010000012">
    <property type="protein sequence ID" value="MBB5887988.1"/>
    <property type="molecule type" value="Genomic_DNA"/>
</dbReference>
<evidence type="ECO:0000256" key="10">
    <source>
        <dbReference type="ARBA" id="ARBA00023137"/>
    </source>
</evidence>
<dbReference type="FunFam" id="3.40.50.300:FF:000527">
    <property type="entry name" value="Tyrosine-protein kinase etk"/>
    <property type="match status" value="1"/>
</dbReference>
<dbReference type="InterPro" id="IPR027417">
    <property type="entry name" value="P-loop_NTPase"/>
</dbReference>
<name>A0A841C8D1_9LACT</name>
<evidence type="ECO:0000256" key="13">
    <source>
        <dbReference type="ARBA" id="ARBA00051245"/>
    </source>
</evidence>
<comment type="pathway">
    <text evidence="1">Capsule biogenesis; capsule polysaccharide biosynthesis.</text>
</comment>
<evidence type="ECO:0000313" key="15">
    <source>
        <dbReference type="EMBL" id="MBB5887988.1"/>
    </source>
</evidence>
<reference evidence="15 16" key="1">
    <citation type="submission" date="2020-08" db="EMBL/GenBank/DDBJ databases">
        <title>Genomic Encyclopedia of Type Strains, Phase IV (KMG-IV): sequencing the most valuable type-strain genomes for metagenomic binning, comparative biology and taxonomic classification.</title>
        <authorList>
            <person name="Goeker M."/>
        </authorList>
    </citation>
    <scope>NUCLEOTIDE SEQUENCE [LARGE SCALE GENOMIC DNA]</scope>
    <source>
        <strain evidence="15 16">DSM 14925</strain>
    </source>
</reference>
<evidence type="ECO:0000256" key="12">
    <source>
        <dbReference type="ARBA" id="ARBA00024964"/>
    </source>
</evidence>